<dbReference type="PROSITE" id="PS50929">
    <property type="entry name" value="ABC_TM1F"/>
    <property type="match status" value="1"/>
</dbReference>
<evidence type="ECO:0000256" key="1">
    <source>
        <dbReference type="ARBA" id="ARBA00004651"/>
    </source>
</evidence>
<dbReference type="InterPro" id="IPR003593">
    <property type="entry name" value="AAA+_ATPase"/>
</dbReference>
<dbReference type="EMBL" id="JBHUGA010000003">
    <property type="protein sequence ID" value="MFD1845168.1"/>
    <property type="molecule type" value="Genomic_DNA"/>
</dbReference>
<dbReference type="Pfam" id="PF00005">
    <property type="entry name" value="ABC_tran"/>
    <property type="match status" value="1"/>
</dbReference>
<dbReference type="Gene3D" id="1.20.1560.10">
    <property type="entry name" value="ABC transporter type 1, transmembrane domain"/>
    <property type="match status" value="1"/>
</dbReference>
<feature type="transmembrane region" description="Helical" evidence="7">
    <location>
        <begin position="165"/>
        <end position="183"/>
    </location>
</feature>
<name>A0ABW4Q3L2_9MICC</name>
<evidence type="ECO:0000259" key="8">
    <source>
        <dbReference type="PROSITE" id="PS50893"/>
    </source>
</evidence>
<comment type="subcellular location">
    <subcellularLocation>
        <location evidence="1">Cell membrane</location>
        <topology evidence="1">Multi-pass membrane protein</topology>
    </subcellularLocation>
</comment>
<evidence type="ECO:0000259" key="9">
    <source>
        <dbReference type="PROSITE" id="PS50929"/>
    </source>
</evidence>
<keyword evidence="4 10" id="KW-0067">ATP-binding</keyword>
<dbReference type="InterPro" id="IPR039421">
    <property type="entry name" value="Type_1_exporter"/>
</dbReference>
<comment type="caution">
    <text evidence="10">The sequence shown here is derived from an EMBL/GenBank/DDBJ whole genome shotgun (WGS) entry which is preliminary data.</text>
</comment>
<organism evidence="10 11">
    <name type="scientific">Arthrobacter flavus</name>
    <dbReference type="NCBI Taxonomy" id="95172"/>
    <lineage>
        <taxon>Bacteria</taxon>
        <taxon>Bacillati</taxon>
        <taxon>Actinomycetota</taxon>
        <taxon>Actinomycetes</taxon>
        <taxon>Micrococcales</taxon>
        <taxon>Micrococcaceae</taxon>
        <taxon>Arthrobacter</taxon>
    </lineage>
</organism>
<dbReference type="SUPFAM" id="SSF52540">
    <property type="entry name" value="P-loop containing nucleoside triphosphate hydrolases"/>
    <property type="match status" value="1"/>
</dbReference>
<feature type="transmembrane region" description="Helical" evidence="7">
    <location>
        <begin position="59"/>
        <end position="78"/>
    </location>
</feature>
<evidence type="ECO:0000256" key="5">
    <source>
        <dbReference type="ARBA" id="ARBA00022989"/>
    </source>
</evidence>
<evidence type="ECO:0000256" key="7">
    <source>
        <dbReference type="SAM" id="Phobius"/>
    </source>
</evidence>
<dbReference type="Proteomes" id="UP001597307">
    <property type="component" value="Unassembled WGS sequence"/>
</dbReference>
<protein>
    <submittedName>
        <fullName evidence="10">ABC transporter ATP-binding protein/permease</fullName>
    </submittedName>
</protein>
<keyword evidence="3" id="KW-0547">Nucleotide-binding</keyword>
<dbReference type="InterPro" id="IPR027417">
    <property type="entry name" value="P-loop_NTPase"/>
</dbReference>
<dbReference type="InterPro" id="IPR011527">
    <property type="entry name" value="ABC1_TM_dom"/>
</dbReference>
<proteinExistence type="predicted"/>
<dbReference type="PANTHER" id="PTHR24221:SF646">
    <property type="entry name" value="HAEMOLYSIN SECRETION ATP-BINDING PROTEIN"/>
    <property type="match status" value="1"/>
</dbReference>
<evidence type="ECO:0000256" key="4">
    <source>
        <dbReference type="ARBA" id="ARBA00022840"/>
    </source>
</evidence>
<evidence type="ECO:0000256" key="2">
    <source>
        <dbReference type="ARBA" id="ARBA00022692"/>
    </source>
</evidence>
<dbReference type="PANTHER" id="PTHR24221">
    <property type="entry name" value="ATP-BINDING CASSETTE SUB-FAMILY B"/>
    <property type="match status" value="1"/>
</dbReference>
<keyword evidence="5 7" id="KW-1133">Transmembrane helix</keyword>
<keyword evidence="6 7" id="KW-0472">Membrane</keyword>
<keyword evidence="11" id="KW-1185">Reference proteome</keyword>
<evidence type="ECO:0000256" key="3">
    <source>
        <dbReference type="ARBA" id="ARBA00022741"/>
    </source>
</evidence>
<keyword evidence="2 7" id="KW-0812">Transmembrane</keyword>
<dbReference type="Pfam" id="PF00664">
    <property type="entry name" value="ABC_membrane"/>
    <property type="match status" value="1"/>
</dbReference>
<accession>A0ABW4Q3L2</accession>
<dbReference type="SMART" id="SM00382">
    <property type="entry name" value="AAA"/>
    <property type="match status" value="1"/>
</dbReference>
<evidence type="ECO:0000256" key="6">
    <source>
        <dbReference type="ARBA" id="ARBA00023136"/>
    </source>
</evidence>
<reference evidence="11" key="1">
    <citation type="journal article" date="2019" name="Int. J. Syst. Evol. Microbiol.">
        <title>The Global Catalogue of Microorganisms (GCM) 10K type strain sequencing project: providing services to taxonomists for standard genome sequencing and annotation.</title>
        <authorList>
            <consortium name="The Broad Institute Genomics Platform"/>
            <consortium name="The Broad Institute Genome Sequencing Center for Infectious Disease"/>
            <person name="Wu L."/>
            <person name="Ma J."/>
        </authorList>
    </citation>
    <scope>NUCLEOTIDE SEQUENCE [LARGE SCALE GENOMIC DNA]</scope>
    <source>
        <strain evidence="11">JCM 11496</strain>
    </source>
</reference>
<feature type="transmembrane region" description="Helical" evidence="7">
    <location>
        <begin position="21"/>
        <end position="47"/>
    </location>
</feature>
<dbReference type="Gene3D" id="3.40.50.300">
    <property type="entry name" value="P-loop containing nucleotide triphosphate hydrolases"/>
    <property type="match status" value="1"/>
</dbReference>
<feature type="domain" description="ABC transporter" evidence="8">
    <location>
        <begin position="343"/>
        <end position="579"/>
    </location>
</feature>
<dbReference type="GO" id="GO:0005524">
    <property type="term" value="F:ATP binding"/>
    <property type="evidence" value="ECO:0007669"/>
    <property type="project" value="UniProtKB-KW"/>
</dbReference>
<feature type="domain" description="ABC transmembrane type-1" evidence="9">
    <location>
        <begin position="20"/>
        <end position="305"/>
    </location>
</feature>
<evidence type="ECO:0000313" key="11">
    <source>
        <dbReference type="Proteomes" id="UP001597307"/>
    </source>
</evidence>
<dbReference type="RefSeq" id="WP_343877186.1">
    <property type="nucleotide sequence ID" value="NZ_BAAAIJ010000003.1"/>
</dbReference>
<feature type="transmembrane region" description="Helical" evidence="7">
    <location>
        <begin position="139"/>
        <end position="159"/>
    </location>
</feature>
<dbReference type="PROSITE" id="PS50893">
    <property type="entry name" value="ABC_TRANSPORTER_2"/>
    <property type="match status" value="1"/>
</dbReference>
<dbReference type="InterPro" id="IPR003439">
    <property type="entry name" value="ABC_transporter-like_ATP-bd"/>
</dbReference>
<dbReference type="InterPro" id="IPR036640">
    <property type="entry name" value="ABC1_TM_sf"/>
</dbReference>
<dbReference type="PROSITE" id="PS00211">
    <property type="entry name" value="ABC_TRANSPORTER_1"/>
    <property type="match status" value="1"/>
</dbReference>
<sequence>MFVSQPILRLALTAKWYLGATILAGLGASAAAVGAAFSFAAAVAAILGSIQTGSGTADASGTAAMVAPLIWAGVFTLARTGLLWLRDQFGTLAAISVKSRVRSQLMNHLFTLGPGRPGAGGTQATVVDGVEHLQAYVGFYLPQLVVTAIVPAVLVGILATRDFSVALVVLLGVATVPLAQRLWNRMLGERAEEHWEAFSAYSARITDTLKGIDTLVALGAAKRQGKRLTADAEKLREATNANLRASLGVSVVTASAMSIGTAGATVLAAFHAADGSLNTADVLLVLFLSAECFRPLQELQNYWHEGFYGIAAAAGINRVLETKPTVSDSPDAFPLALSGPPALEVKAVGFTYPGAGRPALQDVSFTVPAGATLAVVGRSGAGKSTLIQLILRDVDPTTGAVLLNERNLRSLPLAQIRRAAARVAQDIVLLDGTIAENIRQANPEATDADFREAVAGARVTEFTDRIPGGLDSPVGEGGALLSGGQRQRVALARALISRTPLLVLDEATSALDAENEALITEALHLGGNSRRTTVVIAHRLSTVVSADLVAVLDDGRLVEFGAPGDLAGQGGHWAQMLHAQLADVSIAGLGTRS</sequence>
<dbReference type="SUPFAM" id="SSF90123">
    <property type="entry name" value="ABC transporter transmembrane region"/>
    <property type="match status" value="1"/>
</dbReference>
<evidence type="ECO:0000313" key="10">
    <source>
        <dbReference type="EMBL" id="MFD1845168.1"/>
    </source>
</evidence>
<dbReference type="InterPro" id="IPR017871">
    <property type="entry name" value="ABC_transporter-like_CS"/>
</dbReference>
<gene>
    <name evidence="10" type="ORF">ACFSFX_00975</name>
</gene>